<dbReference type="EMBL" id="BMAT01002221">
    <property type="protein sequence ID" value="GFS02092.1"/>
    <property type="molecule type" value="Genomic_DNA"/>
</dbReference>
<dbReference type="Pfam" id="PF12796">
    <property type="entry name" value="Ank_2"/>
    <property type="match status" value="2"/>
</dbReference>
<dbReference type="PROSITE" id="PS50297">
    <property type="entry name" value="ANK_REP_REGION"/>
    <property type="match status" value="1"/>
</dbReference>
<dbReference type="AlphaFoldDB" id="A0AAV4HY07"/>
<keyword evidence="2 3" id="KW-0040">ANK repeat</keyword>
<evidence type="ECO:0000256" key="3">
    <source>
        <dbReference type="PROSITE-ProRule" id="PRU00023"/>
    </source>
</evidence>
<name>A0AAV4HY07_9GAST</name>
<organism evidence="4 5">
    <name type="scientific">Elysia marginata</name>
    <dbReference type="NCBI Taxonomy" id="1093978"/>
    <lineage>
        <taxon>Eukaryota</taxon>
        <taxon>Metazoa</taxon>
        <taxon>Spiralia</taxon>
        <taxon>Lophotrochozoa</taxon>
        <taxon>Mollusca</taxon>
        <taxon>Gastropoda</taxon>
        <taxon>Heterobranchia</taxon>
        <taxon>Euthyneura</taxon>
        <taxon>Panpulmonata</taxon>
        <taxon>Sacoglossa</taxon>
        <taxon>Placobranchoidea</taxon>
        <taxon>Plakobranchidae</taxon>
        <taxon>Elysia</taxon>
    </lineage>
</organism>
<dbReference type="Proteomes" id="UP000762676">
    <property type="component" value="Unassembled WGS sequence"/>
</dbReference>
<gene>
    <name evidence="4" type="ORF">ElyMa_001114400</name>
</gene>
<dbReference type="InterPro" id="IPR036770">
    <property type="entry name" value="Ankyrin_rpt-contain_sf"/>
</dbReference>
<dbReference type="InterPro" id="IPR002110">
    <property type="entry name" value="Ankyrin_rpt"/>
</dbReference>
<dbReference type="SMART" id="SM00248">
    <property type="entry name" value="ANK"/>
    <property type="match status" value="6"/>
</dbReference>
<evidence type="ECO:0000313" key="5">
    <source>
        <dbReference type="Proteomes" id="UP000762676"/>
    </source>
</evidence>
<dbReference type="Gene3D" id="1.25.40.20">
    <property type="entry name" value="Ankyrin repeat-containing domain"/>
    <property type="match status" value="2"/>
</dbReference>
<dbReference type="PROSITE" id="PS50088">
    <property type="entry name" value="ANK_REPEAT"/>
    <property type="match status" value="3"/>
</dbReference>
<keyword evidence="5" id="KW-1185">Reference proteome</keyword>
<dbReference type="SUPFAM" id="SSF48403">
    <property type="entry name" value="Ankyrin repeat"/>
    <property type="match status" value="1"/>
</dbReference>
<keyword evidence="1" id="KW-0677">Repeat</keyword>
<dbReference type="PANTHER" id="PTHR24198">
    <property type="entry name" value="ANKYRIN REPEAT AND PROTEIN KINASE DOMAIN-CONTAINING PROTEIN"/>
    <property type="match status" value="1"/>
</dbReference>
<feature type="repeat" description="ANK" evidence="3">
    <location>
        <begin position="212"/>
        <end position="244"/>
    </location>
</feature>
<evidence type="ECO:0000313" key="4">
    <source>
        <dbReference type="EMBL" id="GFS02092.1"/>
    </source>
</evidence>
<reference evidence="4 5" key="1">
    <citation type="journal article" date="2021" name="Elife">
        <title>Chloroplast acquisition without the gene transfer in kleptoplastic sea slugs, Plakobranchus ocellatus.</title>
        <authorList>
            <person name="Maeda T."/>
            <person name="Takahashi S."/>
            <person name="Yoshida T."/>
            <person name="Shimamura S."/>
            <person name="Takaki Y."/>
            <person name="Nagai Y."/>
            <person name="Toyoda A."/>
            <person name="Suzuki Y."/>
            <person name="Arimoto A."/>
            <person name="Ishii H."/>
            <person name="Satoh N."/>
            <person name="Nishiyama T."/>
            <person name="Hasebe M."/>
            <person name="Maruyama T."/>
            <person name="Minagawa J."/>
            <person name="Obokata J."/>
            <person name="Shigenobu S."/>
        </authorList>
    </citation>
    <scope>NUCLEOTIDE SEQUENCE [LARGE SCALE GENOMIC DNA]</scope>
</reference>
<protein>
    <submittedName>
        <fullName evidence="4">Ankyrin repeat protein</fullName>
    </submittedName>
</protein>
<dbReference type="PANTHER" id="PTHR24198:SF165">
    <property type="entry name" value="ANKYRIN REPEAT-CONTAINING PROTEIN-RELATED"/>
    <property type="match status" value="1"/>
</dbReference>
<proteinExistence type="predicted"/>
<comment type="caution">
    <text evidence="4">The sequence shown here is derived from an EMBL/GenBank/DDBJ whole genome shotgun (WGS) entry which is preliminary data.</text>
</comment>
<sequence length="505" mass="56168">MDDLQLSEAINENDINQIKQLLMSRQCSPNQDRIKLTPVSVIECVTPRSSRRASYRAQSGAKRFNATFGFLNGQEDVRKCEILKVLVQYGADVNVQADPCNCLDISYSGLTPAMCATRYGFYKCLEFLVEYGADLEIISEDNETILTIAVMEGREDCVNLLLKHMPSSSVNNRDIHGRSALMIATLSPGSTSISCMQQLIAAGAKLDLADGDGDTALTFAIFSKNVAAVDLLLHNGAVVNTLSSHGETPLTYAMRYFDNRIIINLLRSGADPTLSGLDRDCLHETLGREHNSVVRALLMHGFPPLELRLVNLDKFTMSTCASDFLLQLKLIDYLRTTPLSPLALALLQNRTDIARYFIANEYFTRFDVVQLCWDQKIRRLLLDSKAHQSLEIIHLLSARPQSLFNLSLIAVSSALSQDLVSDPSPDDMKYWTFKPTFKEKVELSGLPPALQRALLHQRPLSGICCQKWDEIALGEAENIPARCHCKECDGTVRKKSAASFIDITI</sequence>
<feature type="repeat" description="ANK" evidence="3">
    <location>
        <begin position="245"/>
        <end position="277"/>
    </location>
</feature>
<accession>A0AAV4HY07</accession>
<evidence type="ECO:0000256" key="2">
    <source>
        <dbReference type="ARBA" id="ARBA00023043"/>
    </source>
</evidence>
<evidence type="ECO:0000256" key="1">
    <source>
        <dbReference type="ARBA" id="ARBA00022737"/>
    </source>
</evidence>
<feature type="repeat" description="ANK" evidence="3">
    <location>
        <begin position="108"/>
        <end position="140"/>
    </location>
</feature>